<proteinExistence type="predicted"/>
<feature type="compositionally biased region" description="Polar residues" evidence="1">
    <location>
        <begin position="157"/>
        <end position="198"/>
    </location>
</feature>
<gene>
    <name evidence="2" type="ORF">CEUSTIGMA_g6976.t1</name>
</gene>
<reference evidence="2 3" key="1">
    <citation type="submission" date="2017-08" db="EMBL/GenBank/DDBJ databases">
        <title>Acidophilic green algal genome provides insights into adaptation to an acidic environment.</title>
        <authorList>
            <person name="Hirooka S."/>
            <person name="Hirose Y."/>
            <person name="Kanesaki Y."/>
            <person name="Higuchi S."/>
            <person name="Fujiwara T."/>
            <person name="Onuma R."/>
            <person name="Era A."/>
            <person name="Ohbayashi R."/>
            <person name="Uzuka A."/>
            <person name="Nozaki H."/>
            <person name="Yoshikawa H."/>
            <person name="Miyagishima S.Y."/>
        </authorList>
    </citation>
    <scope>NUCLEOTIDE SEQUENCE [LARGE SCALE GENOMIC DNA]</scope>
    <source>
        <strain evidence="2 3">NIES-2499</strain>
    </source>
</reference>
<dbReference type="Proteomes" id="UP000232323">
    <property type="component" value="Unassembled WGS sequence"/>
</dbReference>
<evidence type="ECO:0008006" key="4">
    <source>
        <dbReference type="Google" id="ProtNLM"/>
    </source>
</evidence>
<evidence type="ECO:0000313" key="3">
    <source>
        <dbReference type="Proteomes" id="UP000232323"/>
    </source>
</evidence>
<sequence>MRSVLKSVVIDEVLANRCLSGIHEPTFWRTAVDQQCCVSAYSSLHTLCGDASSSSTTHQWPGFFSFRSSVRKVLAGSRISFVPDGDSPSLCIREARRCQQRHYHKWYYISKQVDHRISACDELYSLNSLIEVAGPRLTHINWTRILHKLVDLDPARVQQSPDSSQSMTSDQAQSPKSVTQGQAQSTKSGVRVSDTTSRVDILGSRPGRRKVHNEVAKPKLDIKDLHNRMLNQACRTVIKQAKWYDLRYTGLVLSSLARLQHLQQPLVDTLLQHASKRAQEAYTRDFASIAKGLNSLGYTSRLEWWQLAFDSIKAKLPTKRVPADSLMTVLVSAVQLGVEVPKSLLTAVALDSTQRLPAYSPQDLCQLLWVVYKVNRGQKLLTRSSVLPAPNLDKSENQQDLGSGTAAKKKGSGAGFSSVIVDVMDADAGAGVKQLEASFDQSSMRAQEEGTEGVVSGAPEEGSIPLARDDIDLMAQHIVANQMHCTAKDILSFLMSASSILPKTQRVLWANNQPGAKELINLFSKCILMHTGSGSGKYSEQKQSAHEEHQSFLRSISTQKLINVAAVYVKLGVKMPEKVIQEHSAEVARSLPLISLPFRMVLRSQYSQLGVTPLTHPVLAGLFIRSPNEMNASSTPAVTRST</sequence>
<keyword evidence="3" id="KW-1185">Reference proteome</keyword>
<feature type="region of interest" description="Disordered" evidence="1">
    <location>
        <begin position="388"/>
        <end position="413"/>
    </location>
</feature>
<evidence type="ECO:0000313" key="2">
    <source>
        <dbReference type="EMBL" id="GAX79535.1"/>
    </source>
</evidence>
<name>A0A250X8Y5_9CHLO</name>
<evidence type="ECO:0000256" key="1">
    <source>
        <dbReference type="SAM" id="MobiDB-lite"/>
    </source>
</evidence>
<feature type="region of interest" description="Disordered" evidence="1">
    <location>
        <begin position="440"/>
        <end position="459"/>
    </location>
</feature>
<accession>A0A250X8Y5</accession>
<organism evidence="2 3">
    <name type="scientific">Chlamydomonas eustigma</name>
    <dbReference type="NCBI Taxonomy" id="1157962"/>
    <lineage>
        <taxon>Eukaryota</taxon>
        <taxon>Viridiplantae</taxon>
        <taxon>Chlorophyta</taxon>
        <taxon>core chlorophytes</taxon>
        <taxon>Chlorophyceae</taxon>
        <taxon>CS clade</taxon>
        <taxon>Chlamydomonadales</taxon>
        <taxon>Chlamydomonadaceae</taxon>
        <taxon>Chlamydomonas</taxon>
    </lineage>
</organism>
<comment type="caution">
    <text evidence="2">The sequence shown here is derived from an EMBL/GenBank/DDBJ whole genome shotgun (WGS) entry which is preliminary data.</text>
</comment>
<protein>
    <recommendedName>
        <fullName evidence="4">RAP domain-containing protein</fullName>
    </recommendedName>
</protein>
<dbReference type="EMBL" id="BEGY01000043">
    <property type="protein sequence ID" value="GAX79535.1"/>
    <property type="molecule type" value="Genomic_DNA"/>
</dbReference>
<dbReference type="AlphaFoldDB" id="A0A250X8Y5"/>
<feature type="region of interest" description="Disordered" evidence="1">
    <location>
        <begin position="156"/>
        <end position="212"/>
    </location>
</feature>